<evidence type="ECO:0000313" key="2">
    <source>
        <dbReference type="Proteomes" id="UP001501475"/>
    </source>
</evidence>
<reference evidence="1 2" key="1">
    <citation type="journal article" date="2019" name="Int. J. Syst. Evol. Microbiol.">
        <title>The Global Catalogue of Microorganisms (GCM) 10K type strain sequencing project: providing services to taxonomists for standard genome sequencing and annotation.</title>
        <authorList>
            <consortium name="The Broad Institute Genomics Platform"/>
            <consortium name="The Broad Institute Genome Sequencing Center for Infectious Disease"/>
            <person name="Wu L."/>
            <person name="Ma J."/>
        </authorList>
    </citation>
    <scope>NUCLEOTIDE SEQUENCE [LARGE SCALE GENOMIC DNA]</scope>
    <source>
        <strain evidence="1 2">JCM 15591</strain>
    </source>
</reference>
<accession>A0ABN2L7R9</accession>
<comment type="caution">
    <text evidence="1">The sequence shown here is derived from an EMBL/GenBank/DDBJ whole genome shotgun (WGS) entry which is preliminary data.</text>
</comment>
<organism evidence="1 2">
    <name type="scientific">Nostocoides vanveenii</name>
    <dbReference type="NCBI Taxonomy" id="330835"/>
    <lineage>
        <taxon>Bacteria</taxon>
        <taxon>Bacillati</taxon>
        <taxon>Actinomycetota</taxon>
        <taxon>Actinomycetes</taxon>
        <taxon>Micrococcales</taxon>
        <taxon>Intrasporangiaceae</taxon>
        <taxon>Nostocoides</taxon>
    </lineage>
</organism>
<dbReference type="RefSeq" id="WP_344069742.1">
    <property type="nucleotide sequence ID" value="NZ_BAAAPN010000107.1"/>
</dbReference>
<dbReference type="Proteomes" id="UP001501475">
    <property type="component" value="Unassembled WGS sequence"/>
</dbReference>
<name>A0ABN2L7R9_9MICO</name>
<gene>
    <name evidence="1" type="ORF">GCM10009810_39080</name>
</gene>
<dbReference type="EMBL" id="BAAAPN010000107">
    <property type="protein sequence ID" value="GAA1778321.1"/>
    <property type="molecule type" value="Genomic_DNA"/>
</dbReference>
<protein>
    <submittedName>
        <fullName evidence="1">Uncharacterized protein</fullName>
    </submittedName>
</protein>
<evidence type="ECO:0000313" key="1">
    <source>
        <dbReference type="EMBL" id="GAA1778321.1"/>
    </source>
</evidence>
<proteinExistence type="predicted"/>
<keyword evidence="2" id="KW-1185">Reference proteome</keyword>
<sequence length="67" mass="7610">MRNEKDFGRYVAPSEASRTELDKFGIDRQGQDRVYEALAKAAEKLAATQEWRENLDFHPIAVGPNSD</sequence>